<sequence length="116" mass="13220">MFIQDNELLRNVFDVIPHPESSLTASQKRIAGLSGDRMRAQELKKDRHLAQVGSEVHVYWKGAAEILVGFKWCVTGKMDSVFCIVGRTLQKKLKCFFLIPAKQNKSNKKIFELLKA</sequence>
<organism evidence="1 2">
    <name type="scientific">Dendrobium nobile</name>
    <name type="common">Orchid</name>
    <dbReference type="NCBI Taxonomy" id="94219"/>
    <lineage>
        <taxon>Eukaryota</taxon>
        <taxon>Viridiplantae</taxon>
        <taxon>Streptophyta</taxon>
        <taxon>Embryophyta</taxon>
        <taxon>Tracheophyta</taxon>
        <taxon>Spermatophyta</taxon>
        <taxon>Magnoliopsida</taxon>
        <taxon>Liliopsida</taxon>
        <taxon>Asparagales</taxon>
        <taxon>Orchidaceae</taxon>
        <taxon>Epidendroideae</taxon>
        <taxon>Malaxideae</taxon>
        <taxon>Dendrobiinae</taxon>
        <taxon>Dendrobium</taxon>
    </lineage>
</organism>
<name>A0A8T3BRS7_DENNO</name>
<reference evidence="1" key="1">
    <citation type="journal article" date="2022" name="Front. Genet.">
        <title>Chromosome-Scale Assembly of the Dendrobium nobile Genome Provides Insights Into the Molecular Mechanism of the Biosynthesis of the Medicinal Active Ingredient of Dendrobium.</title>
        <authorList>
            <person name="Xu Q."/>
            <person name="Niu S.-C."/>
            <person name="Li K.-L."/>
            <person name="Zheng P.-J."/>
            <person name="Zhang X.-J."/>
            <person name="Jia Y."/>
            <person name="Liu Y."/>
            <person name="Niu Y.-X."/>
            <person name="Yu L.-H."/>
            <person name="Chen D.-F."/>
            <person name="Zhang G.-Q."/>
        </authorList>
    </citation>
    <scope>NUCLEOTIDE SEQUENCE</scope>
    <source>
        <tissue evidence="1">Leaf</tissue>
    </source>
</reference>
<evidence type="ECO:0000313" key="2">
    <source>
        <dbReference type="Proteomes" id="UP000829196"/>
    </source>
</evidence>
<protein>
    <submittedName>
        <fullName evidence="1">Uncharacterized protein</fullName>
    </submittedName>
</protein>
<gene>
    <name evidence="1" type="ORF">KFK09_009223</name>
</gene>
<keyword evidence="2" id="KW-1185">Reference proteome</keyword>
<comment type="caution">
    <text evidence="1">The sequence shown here is derived from an EMBL/GenBank/DDBJ whole genome shotgun (WGS) entry which is preliminary data.</text>
</comment>
<dbReference type="EMBL" id="JAGYWB010000007">
    <property type="protein sequence ID" value="KAI0516546.1"/>
    <property type="molecule type" value="Genomic_DNA"/>
</dbReference>
<accession>A0A8T3BRS7</accession>
<dbReference type="Proteomes" id="UP000829196">
    <property type="component" value="Unassembled WGS sequence"/>
</dbReference>
<dbReference type="AlphaFoldDB" id="A0A8T3BRS7"/>
<proteinExistence type="predicted"/>
<evidence type="ECO:0000313" key="1">
    <source>
        <dbReference type="EMBL" id="KAI0516546.1"/>
    </source>
</evidence>